<evidence type="ECO:0000256" key="12">
    <source>
        <dbReference type="ARBA" id="ARBA00023326"/>
    </source>
</evidence>
<organism evidence="17 18">
    <name type="scientific">Arthrobotrys conoides</name>
    <dbReference type="NCBI Taxonomy" id="74498"/>
    <lineage>
        <taxon>Eukaryota</taxon>
        <taxon>Fungi</taxon>
        <taxon>Dikarya</taxon>
        <taxon>Ascomycota</taxon>
        <taxon>Pezizomycotina</taxon>
        <taxon>Orbiliomycetes</taxon>
        <taxon>Orbiliales</taxon>
        <taxon>Orbiliaceae</taxon>
        <taxon>Arthrobotrys</taxon>
    </lineage>
</organism>
<keyword evidence="8" id="KW-0186">Copper</keyword>
<evidence type="ECO:0000256" key="8">
    <source>
        <dbReference type="ARBA" id="ARBA00023008"/>
    </source>
</evidence>
<evidence type="ECO:0000256" key="3">
    <source>
        <dbReference type="ARBA" id="ARBA00022525"/>
    </source>
</evidence>
<keyword evidence="9" id="KW-0503">Monooxygenase</keyword>
<dbReference type="PANTHER" id="PTHR33353:SF10">
    <property type="entry name" value="ENDO-BETA-1,4-GLUCANASE D"/>
    <property type="match status" value="1"/>
</dbReference>
<comment type="similarity">
    <text evidence="13">Belongs to the polysaccharide monooxygenase AA9 family.</text>
</comment>
<feature type="domain" description="Auxiliary Activity family 9 catalytic" evidence="16">
    <location>
        <begin position="18"/>
        <end position="119"/>
    </location>
</feature>
<dbReference type="GO" id="GO:0005576">
    <property type="term" value="C:extracellular region"/>
    <property type="evidence" value="ECO:0007669"/>
    <property type="project" value="UniProtKB-SubCell"/>
</dbReference>
<keyword evidence="7" id="KW-0560">Oxidoreductase</keyword>
<dbReference type="PANTHER" id="PTHR33353">
    <property type="entry name" value="PUTATIVE (AFU_ORTHOLOGUE AFUA_1G12560)-RELATED"/>
    <property type="match status" value="1"/>
</dbReference>
<dbReference type="EMBL" id="JAVHJM010000006">
    <property type="protein sequence ID" value="KAK6513168.1"/>
    <property type="molecule type" value="Genomic_DNA"/>
</dbReference>
<reference evidence="17 18" key="1">
    <citation type="submission" date="2019-10" db="EMBL/GenBank/DDBJ databases">
        <authorList>
            <person name="Palmer J.M."/>
        </authorList>
    </citation>
    <scope>NUCLEOTIDE SEQUENCE [LARGE SCALE GENOMIC DNA]</scope>
    <source>
        <strain evidence="17 18">TWF506</strain>
    </source>
</reference>
<evidence type="ECO:0000256" key="14">
    <source>
        <dbReference type="ARBA" id="ARBA00045077"/>
    </source>
</evidence>
<keyword evidence="10" id="KW-1015">Disulfide bond</keyword>
<evidence type="ECO:0000256" key="11">
    <source>
        <dbReference type="ARBA" id="ARBA00023277"/>
    </source>
</evidence>
<keyword evidence="4" id="KW-0479">Metal-binding</keyword>
<keyword evidence="18" id="KW-1185">Reference proteome</keyword>
<keyword evidence="12" id="KW-0624">Polysaccharide degradation</keyword>
<keyword evidence="11" id="KW-0119">Carbohydrate metabolism</keyword>
<evidence type="ECO:0000256" key="5">
    <source>
        <dbReference type="ARBA" id="ARBA00022729"/>
    </source>
</evidence>
<evidence type="ECO:0000256" key="13">
    <source>
        <dbReference type="ARBA" id="ARBA00044502"/>
    </source>
</evidence>
<evidence type="ECO:0000256" key="9">
    <source>
        <dbReference type="ARBA" id="ARBA00023033"/>
    </source>
</evidence>
<accession>A0AAN8NUZ8</accession>
<evidence type="ECO:0000256" key="10">
    <source>
        <dbReference type="ARBA" id="ARBA00023157"/>
    </source>
</evidence>
<protein>
    <recommendedName>
        <fullName evidence="15">lytic cellulose monooxygenase (C4-dehydrogenating)</fullName>
        <ecNumber evidence="15">1.14.99.56</ecNumber>
    </recommendedName>
</protein>
<evidence type="ECO:0000256" key="7">
    <source>
        <dbReference type="ARBA" id="ARBA00023002"/>
    </source>
</evidence>
<evidence type="ECO:0000313" key="17">
    <source>
        <dbReference type="EMBL" id="KAK6513168.1"/>
    </source>
</evidence>
<dbReference type="InterPro" id="IPR049892">
    <property type="entry name" value="AA9"/>
</dbReference>
<dbReference type="AlphaFoldDB" id="A0AAN8NUZ8"/>
<evidence type="ECO:0000256" key="2">
    <source>
        <dbReference type="ARBA" id="ARBA00004613"/>
    </source>
</evidence>
<keyword evidence="3" id="KW-0964">Secreted</keyword>
<comment type="catalytic activity">
    <reaction evidence="14">
        <text>[(1-&gt;4)-beta-D-glucosyl]n+m + reduced acceptor + O2 = 4-dehydro-beta-D-glucosyl-[(1-&gt;4)-beta-D-glucosyl]n-1 + [(1-&gt;4)-beta-D-glucosyl]m + acceptor + H2O.</text>
        <dbReference type="EC" id="1.14.99.56"/>
    </reaction>
</comment>
<dbReference type="GO" id="GO:0030245">
    <property type="term" value="P:cellulose catabolic process"/>
    <property type="evidence" value="ECO:0007669"/>
    <property type="project" value="UniProtKB-KW"/>
</dbReference>
<sequence>MSIEAEHRAISPDEDRHIFPALILNGQATGDWQYVKKAANVNSRGPIEDVNFEALVPTAPKAATADVASGSKVGFRVASRISYSGLLLFYMASLDNKTAADFEDEGTVWFKIHEDHPVPRHYVEWYMVARR</sequence>
<name>A0AAN8NUZ8_9PEZI</name>
<dbReference type="GO" id="GO:0046872">
    <property type="term" value="F:metal ion binding"/>
    <property type="evidence" value="ECO:0007669"/>
    <property type="project" value="UniProtKB-KW"/>
</dbReference>
<dbReference type="Gene3D" id="2.70.50.70">
    <property type="match status" value="1"/>
</dbReference>
<keyword evidence="6" id="KW-0136">Cellulose degradation</keyword>
<dbReference type="Pfam" id="PF03443">
    <property type="entry name" value="AA9"/>
    <property type="match status" value="1"/>
</dbReference>
<evidence type="ECO:0000256" key="15">
    <source>
        <dbReference type="ARBA" id="ARBA00047174"/>
    </source>
</evidence>
<evidence type="ECO:0000256" key="6">
    <source>
        <dbReference type="ARBA" id="ARBA00023001"/>
    </source>
</evidence>
<evidence type="ECO:0000313" key="18">
    <source>
        <dbReference type="Proteomes" id="UP001307849"/>
    </source>
</evidence>
<evidence type="ECO:0000256" key="1">
    <source>
        <dbReference type="ARBA" id="ARBA00001973"/>
    </source>
</evidence>
<comment type="caution">
    <text evidence="17">The sequence shown here is derived from an EMBL/GenBank/DDBJ whole genome shotgun (WGS) entry which is preliminary data.</text>
</comment>
<comment type="subcellular location">
    <subcellularLocation>
        <location evidence="2">Secreted</location>
    </subcellularLocation>
</comment>
<comment type="cofactor">
    <cofactor evidence="1">
        <name>Cu(2+)</name>
        <dbReference type="ChEBI" id="CHEBI:29036"/>
    </cofactor>
</comment>
<proteinExistence type="inferred from homology"/>
<dbReference type="Proteomes" id="UP001307849">
    <property type="component" value="Unassembled WGS sequence"/>
</dbReference>
<gene>
    <name evidence="17" type="ORF">TWF506_009333</name>
</gene>
<dbReference type="InterPro" id="IPR005103">
    <property type="entry name" value="AA9_LPMO"/>
</dbReference>
<keyword evidence="5" id="KW-0732">Signal</keyword>
<dbReference type="EC" id="1.14.99.56" evidence="15"/>
<dbReference type="GO" id="GO:0004497">
    <property type="term" value="F:monooxygenase activity"/>
    <property type="evidence" value="ECO:0007669"/>
    <property type="project" value="UniProtKB-KW"/>
</dbReference>
<evidence type="ECO:0000259" key="16">
    <source>
        <dbReference type="Pfam" id="PF03443"/>
    </source>
</evidence>
<evidence type="ECO:0000256" key="4">
    <source>
        <dbReference type="ARBA" id="ARBA00022723"/>
    </source>
</evidence>